<feature type="domain" description="Integrase catalytic" evidence="1">
    <location>
        <begin position="60"/>
        <end position="223"/>
    </location>
</feature>
<dbReference type="PANTHER" id="PTHR46889:SF4">
    <property type="entry name" value="TRANSPOSASE INSO FOR INSERTION SEQUENCE ELEMENT IS911B-RELATED"/>
    <property type="match status" value="1"/>
</dbReference>
<organism evidence="2 3">
    <name type="scientific">Iodobacter arcticus</name>
    <dbReference type="NCBI Taxonomy" id="590593"/>
    <lineage>
        <taxon>Bacteria</taxon>
        <taxon>Pseudomonadati</taxon>
        <taxon>Pseudomonadota</taxon>
        <taxon>Betaproteobacteria</taxon>
        <taxon>Neisseriales</taxon>
        <taxon>Chitinibacteraceae</taxon>
        <taxon>Iodobacter</taxon>
    </lineage>
</organism>
<dbReference type="InterPro" id="IPR001584">
    <property type="entry name" value="Integrase_cat-core"/>
</dbReference>
<dbReference type="InterPro" id="IPR012337">
    <property type="entry name" value="RNaseH-like_sf"/>
</dbReference>
<reference evidence="3" key="1">
    <citation type="journal article" date="2019" name="Int. J. Syst. Evol. Microbiol.">
        <title>The Global Catalogue of Microorganisms (GCM) 10K type strain sequencing project: providing services to taxonomists for standard genome sequencing and annotation.</title>
        <authorList>
            <consortium name="The Broad Institute Genomics Platform"/>
            <consortium name="The Broad Institute Genome Sequencing Center for Infectious Disease"/>
            <person name="Wu L."/>
            <person name="Ma J."/>
        </authorList>
    </citation>
    <scope>NUCLEOTIDE SEQUENCE [LARGE SCALE GENOMIC DNA]</scope>
    <source>
        <strain evidence="3">CCUG 62945</strain>
    </source>
</reference>
<dbReference type="Proteomes" id="UP001596473">
    <property type="component" value="Unassembled WGS sequence"/>
</dbReference>
<sequence length="251" mass="28376">MIAEVLRLKALMGDAGVRKIAATFNRLHGARISIGKTFVADVLISHQYELTCAKRNIHNKPPTPYRVNAVWALDLTFYTDATKNMHTVLGVIDHGSRLVTSLKVIINKRAWTILGHLCLAMGQHGRPKAIRTDNEGVFNCWIFKAMLKCLGIRHQQSQICCPWQNGRIERLFGTLKPLLRQLILPNGLALESALAEFTLFYNFIRPHQNLAGLTPVDAWQGRTWTDIQQSHSEPIWVEALDGLLAGYYLRQ</sequence>
<dbReference type="Pfam" id="PF24764">
    <property type="entry name" value="rva_4"/>
    <property type="match status" value="1"/>
</dbReference>
<gene>
    <name evidence="2" type="ORF">ACFQNF_19375</name>
</gene>
<name>A0ABW2R321_9NEIS</name>
<dbReference type="Gene3D" id="3.30.420.10">
    <property type="entry name" value="Ribonuclease H-like superfamily/Ribonuclease H"/>
    <property type="match status" value="1"/>
</dbReference>
<evidence type="ECO:0000313" key="2">
    <source>
        <dbReference type="EMBL" id="MFC7422023.1"/>
    </source>
</evidence>
<dbReference type="PANTHER" id="PTHR46889">
    <property type="entry name" value="TRANSPOSASE INSF FOR INSERTION SEQUENCE IS3B-RELATED"/>
    <property type="match status" value="1"/>
</dbReference>
<dbReference type="InterPro" id="IPR050900">
    <property type="entry name" value="Transposase_IS3/IS150/IS904"/>
</dbReference>
<proteinExistence type="predicted"/>
<dbReference type="InterPro" id="IPR058913">
    <property type="entry name" value="Integrase_dom_put"/>
</dbReference>
<protein>
    <submittedName>
        <fullName evidence="2">Integrase core domain-containing protein</fullName>
    </submittedName>
</protein>
<comment type="caution">
    <text evidence="2">The sequence shown here is derived from an EMBL/GenBank/DDBJ whole genome shotgun (WGS) entry which is preliminary data.</text>
</comment>
<evidence type="ECO:0000259" key="1">
    <source>
        <dbReference type="PROSITE" id="PS50994"/>
    </source>
</evidence>
<dbReference type="SUPFAM" id="SSF53098">
    <property type="entry name" value="Ribonuclease H-like"/>
    <property type="match status" value="1"/>
</dbReference>
<dbReference type="PROSITE" id="PS50994">
    <property type="entry name" value="INTEGRASE"/>
    <property type="match status" value="1"/>
</dbReference>
<dbReference type="InterPro" id="IPR036397">
    <property type="entry name" value="RNaseH_sf"/>
</dbReference>
<dbReference type="RefSeq" id="WP_380189766.1">
    <property type="nucleotide sequence ID" value="NZ_JBHTBQ010000044.1"/>
</dbReference>
<accession>A0ABW2R321</accession>
<dbReference type="EMBL" id="JBHTBQ010000044">
    <property type="protein sequence ID" value="MFC7422023.1"/>
    <property type="molecule type" value="Genomic_DNA"/>
</dbReference>
<keyword evidence="3" id="KW-1185">Reference proteome</keyword>
<evidence type="ECO:0000313" key="3">
    <source>
        <dbReference type="Proteomes" id="UP001596473"/>
    </source>
</evidence>